<keyword evidence="3" id="KW-1185">Reference proteome</keyword>
<dbReference type="InterPro" id="IPR033522">
    <property type="entry name" value="IA-2/IA-2_beta"/>
</dbReference>
<dbReference type="GO" id="GO:0030141">
    <property type="term" value="C:secretory granule"/>
    <property type="evidence" value="ECO:0007669"/>
    <property type="project" value="InterPro"/>
</dbReference>
<dbReference type="GO" id="GO:0035773">
    <property type="term" value="P:insulin secretion involved in cellular response to glucose stimulus"/>
    <property type="evidence" value="ECO:0007669"/>
    <property type="project" value="TreeGrafter"/>
</dbReference>
<evidence type="ECO:0000313" key="3">
    <source>
        <dbReference type="Proteomes" id="UP000287033"/>
    </source>
</evidence>
<keyword evidence="1" id="KW-0732">Signal</keyword>
<dbReference type="PANTHER" id="PTHR46106">
    <property type="entry name" value="IA-2 PROTEIN TYROSINE PHOSPHATASE, ISOFORM C"/>
    <property type="match status" value="1"/>
</dbReference>
<reference evidence="2 3" key="1">
    <citation type="journal article" date="2018" name="Nat. Ecol. Evol.">
        <title>Shark genomes provide insights into elasmobranch evolution and the origin of vertebrates.</title>
        <authorList>
            <person name="Hara Y"/>
            <person name="Yamaguchi K"/>
            <person name="Onimaru K"/>
            <person name="Kadota M"/>
            <person name="Koyanagi M"/>
            <person name="Keeley SD"/>
            <person name="Tatsumi K"/>
            <person name="Tanaka K"/>
            <person name="Motone F"/>
            <person name="Kageyama Y"/>
            <person name="Nozu R"/>
            <person name="Adachi N"/>
            <person name="Nishimura O"/>
            <person name="Nakagawa R"/>
            <person name="Tanegashima C"/>
            <person name="Kiyatake I"/>
            <person name="Matsumoto R"/>
            <person name="Murakumo K"/>
            <person name="Nishida K"/>
            <person name="Terakita A"/>
            <person name="Kuratani S"/>
            <person name="Sato K"/>
            <person name="Hyodo S Kuraku.S."/>
        </authorList>
    </citation>
    <scope>NUCLEOTIDE SEQUENCE [LARGE SCALE GENOMIC DNA]</scope>
</reference>
<feature type="signal peptide" evidence="1">
    <location>
        <begin position="1"/>
        <end position="23"/>
    </location>
</feature>
<dbReference type="AlphaFoldDB" id="A0A401S9K7"/>
<dbReference type="STRING" id="137246.A0A401S9K7"/>
<accession>A0A401S9K7</accession>
<dbReference type="GO" id="GO:0045202">
    <property type="term" value="C:synapse"/>
    <property type="evidence" value="ECO:0007669"/>
    <property type="project" value="TreeGrafter"/>
</dbReference>
<feature type="chain" id="PRO_5019033534" evidence="1">
    <location>
        <begin position="24"/>
        <end position="85"/>
    </location>
</feature>
<dbReference type="PANTHER" id="PTHR46106:SF5">
    <property type="entry name" value="RECEPTOR-TYPE TYROSINE-PROTEIN PHOSPHATASE N2"/>
    <property type="match status" value="1"/>
</dbReference>
<proteinExistence type="predicted"/>
<evidence type="ECO:0000313" key="2">
    <source>
        <dbReference type="EMBL" id="GCC27054.1"/>
    </source>
</evidence>
<name>A0A401S9K7_CHIPU</name>
<dbReference type="OrthoDB" id="8953428at2759"/>
<gene>
    <name evidence="2" type="ORF">chiPu_0005475</name>
</gene>
<protein>
    <submittedName>
        <fullName evidence="2">Uncharacterized protein</fullName>
    </submittedName>
</protein>
<dbReference type="Proteomes" id="UP000287033">
    <property type="component" value="Unassembled WGS sequence"/>
</dbReference>
<evidence type="ECO:0000256" key="1">
    <source>
        <dbReference type="SAM" id="SignalP"/>
    </source>
</evidence>
<comment type="caution">
    <text evidence="2">The sequence shown here is derived from an EMBL/GenBank/DDBJ whole genome shotgun (WGS) entry which is preliminary data.</text>
</comment>
<dbReference type="EMBL" id="BEZZ01000148">
    <property type="protein sequence ID" value="GCC27054.1"/>
    <property type="molecule type" value="Genomic_DNA"/>
</dbReference>
<organism evidence="2 3">
    <name type="scientific">Chiloscyllium punctatum</name>
    <name type="common">Brownbanded bambooshark</name>
    <name type="synonym">Hemiscyllium punctatum</name>
    <dbReference type="NCBI Taxonomy" id="137246"/>
    <lineage>
        <taxon>Eukaryota</taxon>
        <taxon>Metazoa</taxon>
        <taxon>Chordata</taxon>
        <taxon>Craniata</taxon>
        <taxon>Vertebrata</taxon>
        <taxon>Chondrichthyes</taxon>
        <taxon>Elasmobranchii</taxon>
        <taxon>Galeomorphii</taxon>
        <taxon>Galeoidea</taxon>
        <taxon>Orectolobiformes</taxon>
        <taxon>Hemiscylliidae</taxon>
        <taxon>Chiloscyllium</taxon>
    </lineage>
</organism>
<dbReference type="GO" id="GO:0051046">
    <property type="term" value="P:regulation of secretion"/>
    <property type="evidence" value="ECO:0007669"/>
    <property type="project" value="TreeGrafter"/>
</dbReference>
<sequence length="85" mass="9791">MMELFHTILLLLSLFHCRLIASADRKFGCLFEADVCKPYEICVNDGIFGRCQLVTVIDIDKYEVSPADLQRLRTVLQELDLRGTR</sequence>